<evidence type="ECO:0000313" key="7">
    <source>
        <dbReference type="EMBL" id="MFD2614090.1"/>
    </source>
</evidence>
<dbReference type="SMART" id="SM00342">
    <property type="entry name" value="HTH_ARAC"/>
    <property type="match status" value="1"/>
</dbReference>
<dbReference type="InterPro" id="IPR001789">
    <property type="entry name" value="Sig_transdc_resp-reg_receiver"/>
</dbReference>
<dbReference type="SMART" id="SM00448">
    <property type="entry name" value="REC"/>
    <property type="match status" value="1"/>
</dbReference>
<protein>
    <submittedName>
        <fullName evidence="7">Response regulator</fullName>
    </submittedName>
</protein>
<dbReference type="Proteomes" id="UP001597541">
    <property type="component" value="Unassembled WGS sequence"/>
</dbReference>
<reference evidence="8" key="1">
    <citation type="journal article" date="2019" name="Int. J. Syst. Evol. Microbiol.">
        <title>The Global Catalogue of Microorganisms (GCM) 10K type strain sequencing project: providing services to taxonomists for standard genome sequencing and annotation.</title>
        <authorList>
            <consortium name="The Broad Institute Genomics Platform"/>
            <consortium name="The Broad Institute Genome Sequencing Center for Infectious Disease"/>
            <person name="Wu L."/>
            <person name="Ma J."/>
        </authorList>
    </citation>
    <scope>NUCLEOTIDE SEQUENCE [LARGE SCALE GENOMIC DNA]</scope>
    <source>
        <strain evidence="8">KCTC 3950</strain>
    </source>
</reference>
<evidence type="ECO:0000313" key="8">
    <source>
        <dbReference type="Proteomes" id="UP001597541"/>
    </source>
</evidence>
<evidence type="ECO:0000256" key="2">
    <source>
        <dbReference type="ARBA" id="ARBA00023125"/>
    </source>
</evidence>
<gene>
    <name evidence="7" type="ORF">ACFSUF_16915</name>
</gene>
<keyword evidence="3" id="KW-0804">Transcription</keyword>
<keyword evidence="1" id="KW-0805">Transcription regulation</keyword>
<dbReference type="InterPro" id="IPR009057">
    <property type="entry name" value="Homeodomain-like_sf"/>
</dbReference>
<dbReference type="InterPro" id="IPR018060">
    <property type="entry name" value="HTH_AraC"/>
</dbReference>
<proteinExistence type="predicted"/>
<sequence>MRILIVEDEHFVRKGLIHTVDWSAYGFEVVGEADNGEKALQFLAQTQGGADIVFTDIAMPIMSGIELIRELKRSYPAIRFVILTCHQDFHYVREALQLGAIDYLIKTQLEDRMFEDALQRIRLRLEEVKGEFVPLMHEERKWSIVLLENNELFRGTSTYPSLEAILEETRDNGATIIATDEPVGIIQAKDRNFLSQYFYSRHYSKRVWLWSSSPEGDMDVHWQRIESEWKSLKWIFSDLECNEWFRLVERQRPEKDKLIQLIENTLAAFALVRSEHDVNPGIAEGDPLLFWHDMKKRVSGHFLRSTLQSYTKDICLSIYKALVLMYERCSDPLNQESVAHHVGLSRGYFGQIFRPITGSSFHEMLTMFRLMTAERLLKESDELVYNISEQSGFKDEKYFSHLFKRNRGLSPSEYRLRHRRSEQTIPTRTKL</sequence>
<dbReference type="InterPro" id="IPR011006">
    <property type="entry name" value="CheY-like_superfamily"/>
</dbReference>
<evidence type="ECO:0000256" key="3">
    <source>
        <dbReference type="ARBA" id="ARBA00023163"/>
    </source>
</evidence>
<dbReference type="Gene3D" id="1.10.10.60">
    <property type="entry name" value="Homeodomain-like"/>
    <property type="match status" value="2"/>
</dbReference>
<dbReference type="Pfam" id="PF00072">
    <property type="entry name" value="Response_reg"/>
    <property type="match status" value="1"/>
</dbReference>
<dbReference type="Gene3D" id="3.40.50.2300">
    <property type="match status" value="1"/>
</dbReference>
<organism evidence="7 8">
    <name type="scientific">Paenibacillus gansuensis</name>
    <dbReference type="NCBI Taxonomy" id="306542"/>
    <lineage>
        <taxon>Bacteria</taxon>
        <taxon>Bacillati</taxon>
        <taxon>Bacillota</taxon>
        <taxon>Bacilli</taxon>
        <taxon>Bacillales</taxon>
        <taxon>Paenibacillaceae</taxon>
        <taxon>Paenibacillus</taxon>
    </lineage>
</organism>
<feature type="modified residue" description="4-aspartylphosphate" evidence="4">
    <location>
        <position position="56"/>
    </location>
</feature>
<dbReference type="InterPro" id="IPR018062">
    <property type="entry name" value="HTH_AraC-typ_CS"/>
</dbReference>
<accession>A0ABW5PHU4</accession>
<dbReference type="InterPro" id="IPR020449">
    <property type="entry name" value="Tscrpt_reg_AraC-type_HTH"/>
</dbReference>
<feature type="domain" description="Response regulatory" evidence="6">
    <location>
        <begin position="2"/>
        <end position="121"/>
    </location>
</feature>
<evidence type="ECO:0000256" key="1">
    <source>
        <dbReference type="ARBA" id="ARBA00023015"/>
    </source>
</evidence>
<dbReference type="CDD" id="cd17536">
    <property type="entry name" value="REC_YesN-like"/>
    <property type="match status" value="1"/>
</dbReference>
<dbReference type="RefSeq" id="WP_377604580.1">
    <property type="nucleotide sequence ID" value="NZ_JBHUME010000010.1"/>
</dbReference>
<evidence type="ECO:0000259" key="6">
    <source>
        <dbReference type="PROSITE" id="PS50110"/>
    </source>
</evidence>
<dbReference type="PRINTS" id="PR00032">
    <property type="entry name" value="HTHARAC"/>
</dbReference>
<dbReference type="SUPFAM" id="SSF52172">
    <property type="entry name" value="CheY-like"/>
    <property type="match status" value="1"/>
</dbReference>
<dbReference type="SUPFAM" id="SSF46689">
    <property type="entry name" value="Homeodomain-like"/>
    <property type="match status" value="1"/>
</dbReference>
<dbReference type="PROSITE" id="PS00041">
    <property type="entry name" value="HTH_ARAC_FAMILY_1"/>
    <property type="match status" value="1"/>
</dbReference>
<keyword evidence="8" id="KW-1185">Reference proteome</keyword>
<dbReference type="Pfam" id="PF12833">
    <property type="entry name" value="HTH_18"/>
    <property type="match status" value="1"/>
</dbReference>
<name>A0ABW5PHU4_9BACL</name>
<keyword evidence="2" id="KW-0238">DNA-binding</keyword>
<dbReference type="PROSITE" id="PS01124">
    <property type="entry name" value="HTH_ARAC_FAMILY_2"/>
    <property type="match status" value="1"/>
</dbReference>
<dbReference type="PANTHER" id="PTHR43280:SF10">
    <property type="entry name" value="REGULATORY PROTEIN POCR"/>
    <property type="match status" value="1"/>
</dbReference>
<comment type="caution">
    <text evidence="7">The sequence shown here is derived from an EMBL/GenBank/DDBJ whole genome shotgun (WGS) entry which is preliminary data.</text>
</comment>
<evidence type="ECO:0000259" key="5">
    <source>
        <dbReference type="PROSITE" id="PS01124"/>
    </source>
</evidence>
<dbReference type="PANTHER" id="PTHR43280">
    <property type="entry name" value="ARAC-FAMILY TRANSCRIPTIONAL REGULATOR"/>
    <property type="match status" value="1"/>
</dbReference>
<keyword evidence="4" id="KW-0597">Phosphoprotein</keyword>
<feature type="domain" description="HTH araC/xylS-type" evidence="5">
    <location>
        <begin position="319"/>
        <end position="417"/>
    </location>
</feature>
<dbReference type="EMBL" id="JBHUME010000010">
    <property type="protein sequence ID" value="MFD2614090.1"/>
    <property type="molecule type" value="Genomic_DNA"/>
</dbReference>
<evidence type="ECO:0000256" key="4">
    <source>
        <dbReference type="PROSITE-ProRule" id="PRU00169"/>
    </source>
</evidence>
<dbReference type="PROSITE" id="PS50110">
    <property type="entry name" value="RESPONSE_REGULATORY"/>
    <property type="match status" value="1"/>
</dbReference>